<feature type="compositionally biased region" description="Basic and acidic residues" evidence="1">
    <location>
        <begin position="82"/>
        <end position="95"/>
    </location>
</feature>
<dbReference type="AlphaFoldDB" id="A0A9W6U3K4"/>
<sequence>MKKIVPVFKENFKSDAINLRQYVRINKSSIDVYGKESNLKHKSANDKVDWQSTLSTFISMIKSRGLELSMVGTPDVERSIKEFHTTDDDDREPRHGIKSGLNEDRDESLSIPDNGAKRILLDYYTQLTNEQVAIPFRMHPIVRTKNGIRSHPNYYFGQPTTSRPFNIITIDKHKAVSGVALRGLLKNIQWGDDYIHIDAESF</sequence>
<accession>A0A9W6U3K4</accession>
<dbReference type="Proteomes" id="UP001165083">
    <property type="component" value="Unassembled WGS sequence"/>
</dbReference>
<comment type="caution">
    <text evidence="2">The sequence shown here is derived from an EMBL/GenBank/DDBJ whole genome shotgun (WGS) entry which is preliminary data.</text>
</comment>
<feature type="region of interest" description="Disordered" evidence="1">
    <location>
        <begin position="82"/>
        <end position="108"/>
    </location>
</feature>
<evidence type="ECO:0000313" key="3">
    <source>
        <dbReference type="Proteomes" id="UP001165083"/>
    </source>
</evidence>
<protein>
    <submittedName>
        <fullName evidence="2">Unnamed protein product</fullName>
    </submittedName>
</protein>
<dbReference type="OrthoDB" id="155315at2759"/>
<gene>
    <name evidence="2" type="ORF">Plil01_001038400</name>
</gene>
<name>A0A9W6U3K4_9STRA</name>
<evidence type="ECO:0000313" key="2">
    <source>
        <dbReference type="EMBL" id="GMF25206.1"/>
    </source>
</evidence>
<proteinExistence type="predicted"/>
<reference evidence="2" key="1">
    <citation type="submission" date="2023-04" db="EMBL/GenBank/DDBJ databases">
        <title>Phytophthora lilii NBRC 32176.</title>
        <authorList>
            <person name="Ichikawa N."/>
            <person name="Sato H."/>
            <person name="Tonouchi N."/>
        </authorList>
    </citation>
    <scope>NUCLEOTIDE SEQUENCE</scope>
    <source>
        <strain evidence="2">NBRC 32176</strain>
    </source>
</reference>
<keyword evidence="3" id="KW-1185">Reference proteome</keyword>
<evidence type="ECO:0000256" key="1">
    <source>
        <dbReference type="SAM" id="MobiDB-lite"/>
    </source>
</evidence>
<dbReference type="EMBL" id="BSXW01000544">
    <property type="protein sequence ID" value="GMF25206.1"/>
    <property type="molecule type" value="Genomic_DNA"/>
</dbReference>
<organism evidence="2 3">
    <name type="scientific">Phytophthora lilii</name>
    <dbReference type="NCBI Taxonomy" id="2077276"/>
    <lineage>
        <taxon>Eukaryota</taxon>
        <taxon>Sar</taxon>
        <taxon>Stramenopiles</taxon>
        <taxon>Oomycota</taxon>
        <taxon>Peronosporomycetes</taxon>
        <taxon>Peronosporales</taxon>
        <taxon>Peronosporaceae</taxon>
        <taxon>Phytophthora</taxon>
    </lineage>
</organism>